<dbReference type="PANTHER" id="PTHR34237">
    <property type="entry name" value="PAREP8-RELATED"/>
    <property type="match status" value="1"/>
</dbReference>
<dbReference type="SUPFAM" id="SSF81593">
    <property type="entry name" value="Nucleotidyltransferase substrate binding subunit/domain"/>
    <property type="match status" value="1"/>
</dbReference>
<keyword evidence="2" id="KW-1185">Reference proteome</keyword>
<dbReference type="EMBL" id="JASNVW010000001">
    <property type="protein sequence ID" value="MDK6027916.1"/>
    <property type="molecule type" value="Genomic_DNA"/>
</dbReference>
<sequence>MYWDMAEEYLRRAKEDFSKGDFKQASEKILGVTALAVKAVAYMRSGSRLKSHGELWEYVNKLVIETSDEKLGRLWRTAISMHVNFYKNWASREEVERSLKDVEKFLEKLKKLCGK</sequence>
<protein>
    <submittedName>
        <fullName evidence="1">PaREP1 family protein</fullName>
    </submittedName>
</protein>
<reference evidence="1 2" key="1">
    <citation type="submission" date="2023-05" db="EMBL/GenBank/DDBJ databases">
        <title>A new hyperthermophilic archaea 'Ignisphaera cupida' sp. nov. and description of the family 'Ignisphaeraceae' fam. nov.</title>
        <authorList>
            <person name="Podosokorskaya O.A."/>
            <person name="Elcheninov A.G."/>
            <person name="Klukina A."/>
            <person name="Merkel A.Y."/>
        </authorList>
    </citation>
    <scope>NUCLEOTIDE SEQUENCE [LARGE SCALE GENOMIC DNA]</scope>
    <source>
        <strain evidence="1 2">4213-co</strain>
    </source>
</reference>
<dbReference type="AlphaFoldDB" id="A0ABD4Z3M7"/>
<dbReference type="PANTHER" id="PTHR34237:SF1">
    <property type="entry name" value="PAREP8"/>
    <property type="match status" value="1"/>
</dbReference>
<dbReference type="Proteomes" id="UP001529235">
    <property type="component" value="Unassembled WGS sequence"/>
</dbReference>
<dbReference type="Gene3D" id="1.20.120.330">
    <property type="entry name" value="Nucleotidyltransferases domain 2"/>
    <property type="match status" value="1"/>
</dbReference>
<evidence type="ECO:0000313" key="1">
    <source>
        <dbReference type="EMBL" id="MDK6027916.1"/>
    </source>
</evidence>
<dbReference type="RefSeq" id="WP_285272894.1">
    <property type="nucleotide sequence ID" value="NZ_JASNVW010000001.1"/>
</dbReference>
<organism evidence="1 2">
    <name type="scientific">Ignisphaera cupida</name>
    <dbReference type="NCBI Taxonomy" id="3050454"/>
    <lineage>
        <taxon>Archaea</taxon>
        <taxon>Thermoproteota</taxon>
        <taxon>Thermoprotei</taxon>
        <taxon>Desulfurococcales</taxon>
        <taxon>Desulfurococcaceae</taxon>
        <taxon>Ignisphaera</taxon>
    </lineage>
</organism>
<dbReference type="Pfam" id="PF05942">
    <property type="entry name" value="PaREP1"/>
    <property type="match status" value="1"/>
</dbReference>
<comment type="caution">
    <text evidence="1">The sequence shown here is derived from an EMBL/GenBank/DDBJ whole genome shotgun (WGS) entry which is preliminary data.</text>
</comment>
<accession>A0ABD4Z3M7</accession>
<name>A0ABD4Z3M7_9CREN</name>
<gene>
    <name evidence="1" type="ORF">QPL79_00855</name>
</gene>
<evidence type="ECO:0000313" key="2">
    <source>
        <dbReference type="Proteomes" id="UP001529235"/>
    </source>
</evidence>
<dbReference type="InterPro" id="IPR010268">
    <property type="entry name" value="PaREP1"/>
</dbReference>
<proteinExistence type="predicted"/>